<gene>
    <name evidence="1" type="ORF">D8Y22_02875</name>
</gene>
<organism evidence="1 2">
    <name type="scientific">Salinadaptatus halalkaliphilus</name>
    <dbReference type="NCBI Taxonomy" id="2419781"/>
    <lineage>
        <taxon>Archaea</taxon>
        <taxon>Methanobacteriati</taxon>
        <taxon>Methanobacteriota</taxon>
        <taxon>Stenosarchaea group</taxon>
        <taxon>Halobacteria</taxon>
        <taxon>Halobacteriales</taxon>
        <taxon>Natrialbaceae</taxon>
        <taxon>Salinadaptatus</taxon>
    </lineage>
</organism>
<comment type="caution">
    <text evidence="1">The sequence shown here is derived from an EMBL/GenBank/DDBJ whole genome shotgun (WGS) entry which is preliminary data.</text>
</comment>
<keyword evidence="1" id="KW-0540">Nuclease</keyword>
<protein>
    <submittedName>
        <fullName evidence="1">HNH endonuclease</fullName>
    </submittedName>
</protein>
<reference evidence="1 2" key="1">
    <citation type="submission" date="2018-10" db="EMBL/GenBank/DDBJ databases">
        <title>Natronolimnobius sp. XQ-INN 246 isolated from Inner Mongolia Autonomous Region of China.</title>
        <authorList>
            <person name="Xue Q."/>
        </authorList>
    </citation>
    <scope>NUCLEOTIDE SEQUENCE [LARGE SCALE GENOMIC DNA]</scope>
    <source>
        <strain evidence="1 2">XQ-INN 246</strain>
    </source>
</reference>
<keyword evidence="1" id="KW-0255">Endonuclease</keyword>
<accession>A0A4V3VLM9</accession>
<keyword evidence="1" id="KW-0378">Hydrolase</keyword>
<keyword evidence="2" id="KW-1185">Reference proteome</keyword>
<dbReference type="Proteomes" id="UP000318864">
    <property type="component" value="Unassembled WGS sequence"/>
</dbReference>
<evidence type="ECO:0000313" key="2">
    <source>
        <dbReference type="Proteomes" id="UP000318864"/>
    </source>
</evidence>
<dbReference type="AlphaFoldDB" id="A0A4V3VLM9"/>
<evidence type="ECO:0000313" key="1">
    <source>
        <dbReference type="EMBL" id="THE66237.1"/>
    </source>
</evidence>
<dbReference type="RefSeq" id="WP_141463215.1">
    <property type="nucleotide sequence ID" value="NZ_RBZW01000011.1"/>
</dbReference>
<dbReference type="EMBL" id="RBZW01000011">
    <property type="protein sequence ID" value="THE66237.1"/>
    <property type="molecule type" value="Genomic_DNA"/>
</dbReference>
<sequence>MTAGQRYQQRPTVLERDGHTCRRCGTDDDTTELRCYRVDDDALAEPIDESALVTVCAGCWNSLRTETDVIPALEADDCFSLVRTTTEREGVTVSAVAAFASLTTGLPSELEAAAADGASIDAQAAEYRQARREVLLAIESVDTELDSLHAISEDALEPAINDAVGEFTGTATKLQSELRGIVALGETIVAGLERCHGCFDPLEAADRQCKTCGLERRDVSDWRRGSANGDVDFEALYEAINETLQTASATTEALTARTTAVATTLKGDGNDR</sequence>
<dbReference type="OrthoDB" id="11472at2157"/>
<name>A0A4V3VLM9_9EURY</name>
<proteinExistence type="predicted"/>
<dbReference type="GO" id="GO:0004519">
    <property type="term" value="F:endonuclease activity"/>
    <property type="evidence" value="ECO:0007669"/>
    <property type="project" value="UniProtKB-KW"/>
</dbReference>